<proteinExistence type="predicted"/>
<dbReference type="Pfam" id="PF01156">
    <property type="entry name" value="IU_nuc_hydro"/>
    <property type="match status" value="1"/>
</dbReference>
<evidence type="ECO:0000259" key="3">
    <source>
        <dbReference type="Pfam" id="PF01156"/>
    </source>
</evidence>
<dbReference type="SUPFAM" id="SSF53590">
    <property type="entry name" value="Nucleoside hydrolase"/>
    <property type="match status" value="1"/>
</dbReference>
<dbReference type="EMBL" id="CACVAT010000389">
    <property type="protein sequence ID" value="CAA6824321.1"/>
    <property type="molecule type" value="Genomic_DNA"/>
</dbReference>
<organism evidence="4">
    <name type="scientific">uncultured Thiotrichaceae bacterium</name>
    <dbReference type="NCBI Taxonomy" id="298394"/>
    <lineage>
        <taxon>Bacteria</taxon>
        <taxon>Pseudomonadati</taxon>
        <taxon>Pseudomonadota</taxon>
        <taxon>Gammaproteobacteria</taxon>
        <taxon>Thiotrichales</taxon>
        <taxon>Thiotrichaceae</taxon>
        <taxon>environmental samples</taxon>
    </lineage>
</organism>
<dbReference type="Gene3D" id="3.90.245.10">
    <property type="entry name" value="Ribonucleoside hydrolase-like"/>
    <property type="match status" value="1"/>
</dbReference>
<dbReference type="PANTHER" id="PTHR12304">
    <property type="entry name" value="INOSINE-URIDINE PREFERRING NUCLEOSIDE HYDROLASE"/>
    <property type="match status" value="1"/>
</dbReference>
<evidence type="ECO:0000313" key="4">
    <source>
        <dbReference type="EMBL" id="CAA6824321.1"/>
    </source>
</evidence>
<gene>
    <name evidence="4" type="ORF">HELGO_WM43315</name>
</gene>
<dbReference type="GO" id="GO:0006152">
    <property type="term" value="P:purine nucleoside catabolic process"/>
    <property type="evidence" value="ECO:0007669"/>
    <property type="project" value="TreeGrafter"/>
</dbReference>
<name>A0A6S6TND6_9GAMM</name>
<dbReference type="GO" id="GO:0008477">
    <property type="term" value="F:purine nucleosidase activity"/>
    <property type="evidence" value="ECO:0007669"/>
    <property type="project" value="UniProtKB-EC"/>
</dbReference>
<keyword evidence="1 4" id="KW-0378">Hydrolase</keyword>
<feature type="domain" description="Inosine/uridine-preferring nucleoside hydrolase" evidence="3">
    <location>
        <begin position="9"/>
        <end position="308"/>
    </location>
</feature>
<evidence type="ECO:0000256" key="2">
    <source>
        <dbReference type="ARBA" id="ARBA00023295"/>
    </source>
</evidence>
<dbReference type="InterPro" id="IPR001910">
    <property type="entry name" value="Inosine/uridine_hydrolase_dom"/>
</dbReference>
<reference evidence="4" key="1">
    <citation type="submission" date="2020-01" db="EMBL/GenBank/DDBJ databases">
        <authorList>
            <person name="Meier V. D."/>
            <person name="Meier V D."/>
        </authorList>
    </citation>
    <scope>NUCLEOTIDE SEQUENCE</scope>
    <source>
        <strain evidence="4">HLG_WM_MAG_09</strain>
    </source>
</reference>
<dbReference type="InterPro" id="IPR023186">
    <property type="entry name" value="IUNH"/>
</dbReference>
<dbReference type="CDD" id="cd02650">
    <property type="entry name" value="nuc_hydro_CaPnhB"/>
    <property type="match status" value="1"/>
</dbReference>
<dbReference type="AlphaFoldDB" id="A0A6S6TND6"/>
<keyword evidence="2 4" id="KW-0326">Glycosidase</keyword>
<sequence length="325" mass="35189">MSQSIRHKMIIDTDPGVDDAMAIFTAIAHPEIELLGLTTTFGNVSVERATQNALTLLEMSGLDIPVAGGVSVPEQKEPAPFPDFIHGADGFGNVNLPSPVRKAVDKDAADFIIETVMAHPGEVSLVAIGPLGNLALALEREPLIARNVKQVVIMGGSIAEGGNVSPVAEANIFSDPHAADKVMTAEWPLVMVGLDVTHQVLLTRGLFAEIKDRNQKVGAFMQQAATFYIDFYRREREAADGCFGHDVSAVIYVTNPDLFETQEGSIRVVPDGIAVGQTIMRRNQSRQYPVTAWDNQPVQKACMQVDSVGVVEVFSQAMSNDYWKT</sequence>
<dbReference type="InterPro" id="IPR036452">
    <property type="entry name" value="Ribo_hydro-like"/>
</dbReference>
<accession>A0A6S6TND6</accession>
<dbReference type="EC" id="3.2.2.1" evidence="4"/>
<dbReference type="GO" id="GO:0005829">
    <property type="term" value="C:cytosol"/>
    <property type="evidence" value="ECO:0007669"/>
    <property type="project" value="TreeGrafter"/>
</dbReference>
<evidence type="ECO:0000256" key="1">
    <source>
        <dbReference type="ARBA" id="ARBA00022801"/>
    </source>
</evidence>
<protein>
    <submittedName>
        <fullName evidence="4">Inosine-uridine preferring nucleoside hydrolase (EC)</fullName>
        <ecNumber evidence="4">3.2.2.1</ecNumber>
    </submittedName>
</protein>
<dbReference type="PANTHER" id="PTHR12304:SF4">
    <property type="entry name" value="URIDINE NUCLEOSIDASE"/>
    <property type="match status" value="1"/>
</dbReference>